<gene>
    <name evidence="3" type="ORF">TALK_10740</name>
</gene>
<protein>
    <recommendedName>
        <fullName evidence="5">DUF2339 domain-containing protein</fullName>
    </recommendedName>
</protein>
<evidence type="ECO:0000256" key="2">
    <source>
        <dbReference type="SAM" id="Phobius"/>
    </source>
</evidence>
<feature type="transmembrane region" description="Helical" evidence="2">
    <location>
        <begin position="840"/>
        <end position="859"/>
    </location>
</feature>
<feature type="transmembrane region" description="Helical" evidence="2">
    <location>
        <begin position="552"/>
        <end position="572"/>
    </location>
</feature>
<feature type="compositionally biased region" description="Basic and acidic residues" evidence="1">
    <location>
        <begin position="925"/>
        <end position="945"/>
    </location>
</feature>
<dbReference type="PIRSF" id="PIRSF035905">
    <property type="entry name" value="UCP035905_mp"/>
    <property type="match status" value="1"/>
</dbReference>
<reference evidence="3 4" key="1">
    <citation type="submission" date="2014-03" db="EMBL/GenBank/DDBJ databases">
        <title>The draft genome sequence of Thalassospira alkalitolerans JCM 18968.</title>
        <authorList>
            <person name="Lai Q."/>
            <person name="Shao Z."/>
        </authorList>
    </citation>
    <scope>NUCLEOTIDE SEQUENCE [LARGE SCALE GENOMIC DNA]</scope>
    <source>
        <strain evidence="3 4">JCM 18968</strain>
    </source>
</reference>
<feature type="transmembrane region" description="Helical" evidence="2">
    <location>
        <begin position="668"/>
        <end position="687"/>
    </location>
</feature>
<dbReference type="InterPro" id="IPR019286">
    <property type="entry name" value="DUF2339_TM"/>
</dbReference>
<dbReference type="PANTHER" id="PTHR38434:SF1">
    <property type="entry name" value="BLL2549 PROTEIN"/>
    <property type="match status" value="1"/>
</dbReference>
<feature type="transmembrane region" description="Helical" evidence="2">
    <location>
        <begin position="141"/>
        <end position="160"/>
    </location>
</feature>
<comment type="caution">
    <text evidence="3">The sequence shown here is derived from an EMBL/GenBank/DDBJ whole genome shotgun (WGS) entry which is preliminary data.</text>
</comment>
<feature type="transmembrane region" description="Helical" evidence="2">
    <location>
        <begin position="768"/>
        <end position="790"/>
    </location>
</feature>
<dbReference type="Pfam" id="PF10101">
    <property type="entry name" value="DUF2339"/>
    <property type="match status" value="1"/>
</dbReference>
<feature type="transmembrane region" description="Helical" evidence="2">
    <location>
        <begin position="602"/>
        <end position="619"/>
    </location>
</feature>
<feature type="transmembrane region" description="Helical" evidence="2">
    <location>
        <begin position="308"/>
        <end position="330"/>
    </location>
</feature>
<proteinExistence type="predicted"/>
<feature type="transmembrane region" description="Helical" evidence="2">
    <location>
        <begin position="207"/>
        <end position="227"/>
    </location>
</feature>
<feature type="transmembrane region" description="Helical" evidence="2">
    <location>
        <begin position="866"/>
        <end position="886"/>
    </location>
</feature>
<name>A0A1Y2LDF7_9PROT</name>
<feature type="transmembrane region" description="Helical" evidence="2">
    <location>
        <begin position="415"/>
        <end position="434"/>
    </location>
</feature>
<evidence type="ECO:0000313" key="3">
    <source>
        <dbReference type="EMBL" id="OSQ48061.1"/>
    </source>
</evidence>
<dbReference type="RefSeq" id="WP_169715001.1">
    <property type="nucleotide sequence ID" value="NZ_JFKB01000006.1"/>
</dbReference>
<feature type="transmembrane region" description="Helical" evidence="2">
    <location>
        <begin position="282"/>
        <end position="301"/>
    </location>
</feature>
<dbReference type="EMBL" id="JFKB01000006">
    <property type="protein sequence ID" value="OSQ48061.1"/>
    <property type="molecule type" value="Genomic_DNA"/>
</dbReference>
<dbReference type="InterPro" id="IPR014600">
    <property type="entry name" value="UCP035905_mem"/>
</dbReference>
<dbReference type="PANTHER" id="PTHR38434">
    <property type="entry name" value="BLL2549 PROTEIN"/>
    <property type="match status" value="1"/>
</dbReference>
<keyword evidence="4" id="KW-1185">Reference proteome</keyword>
<feature type="transmembrane region" description="Helical" evidence="2">
    <location>
        <begin position="233"/>
        <end position="253"/>
    </location>
</feature>
<organism evidence="3 4">
    <name type="scientific">Thalassospira alkalitolerans</name>
    <dbReference type="NCBI Taxonomy" id="1293890"/>
    <lineage>
        <taxon>Bacteria</taxon>
        <taxon>Pseudomonadati</taxon>
        <taxon>Pseudomonadota</taxon>
        <taxon>Alphaproteobacteria</taxon>
        <taxon>Rhodospirillales</taxon>
        <taxon>Thalassospiraceae</taxon>
        <taxon>Thalassospira</taxon>
    </lineage>
</organism>
<keyword evidence="2" id="KW-1133">Transmembrane helix</keyword>
<accession>A0A1Y2LDF7</accession>
<feature type="transmembrane region" description="Helical" evidence="2">
    <location>
        <begin position="492"/>
        <end position="512"/>
    </location>
</feature>
<evidence type="ECO:0000256" key="1">
    <source>
        <dbReference type="SAM" id="MobiDB-lite"/>
    </source>
</evidence>
<feature type="compositionally biased region" description="Low complexity" evidence="1">
    <location>
        <begin position="100"/>
        <end position="110"/>
    </location>
</feature>
<keyword evidence="2" id="KW-0472">Membrane</keyword>
<feature type="transmembrane region" description="Helical" evidence="2">
    <location>
        <begin position="578"/>
        <end position="595"/>
    </location>
</feature>
<sequence>MELIFTGAISLTILAGAIMGIFAFVQVRRFKKNLQAVEQQLALIQASLSGVSVNPPATQPQSAAARAQDAPAQTGQNTAPTPPSGETTIPVSPAPPTPPTTNTATPAKPAAAAIAQKMQVPLSQSPKTQAIGFEERIGTRWSVWVGGIALVLGGIFLVHYSIEAGLISPVIRILLAALFATALFGAGEYLRRQPALLAAKTGNNAGYIPGILTLAGTTTAFATVFSAHMLYDLIGPATAFILMAIVALGTLALALLQGPLVASTGLLASYIVPFLVQSNDPAPWVLAFYGLIITAGSYGIARLRGWHWFAMTTAIAGFVWGHVLAFVASANIGGALAFYDIALLLAAIAAFAVGIYPRDPARIPARMDWKSSLLIAGNGWLVLYLLHNNGYDASATATMAIMLALLLANAAVFPALAPVALAAPVLALIGYLGWDIRLSIDPLLFDQPIITDAIDKFGVLPDAQSFLLTGLGFGLLLGLGGFAGAMFSTARLFMAVAGVSGPIGLFLIALWRSEILDVDLFFGGFALALAAGFLGALAIIERRVPPSSHHRDGALATYTVGTIGMIATAMFILLGDGWLPLGLAALAVATIWVGGRWPLPGLAKTALGIGLLVLLAIYWQPTIVPVDQLGTTPVFNALLWGYGGPALAFWACVWKLRQMGGKSGDPRHRFAFEGLAIFTSLATGAVILHHATNQGDFYAAPDTLMEWSLQSLLALSAAIGLQRLDRSLGSPVMSRCILGLGIIGFFLLGMLNLVLLNPLFSNEFIGNGLFFNLLLAAYLLPAILTGLLATRLSGGKPEFYRRTAGILSILLAFCWVTFEIRHAFHDGYIGMLLPWKSPELYSYSAAWLGFGIALLAYGVWRGSLHLRMASAAFVFLAIAKAFLFDMSGLEGIWRALSFIGLGVVLISIGLFYQRLLARQNNTGPKDPKDPKDTSDDTTNRAHSGTENDDPNGSMKSSQNGYL</sequence>
<dbReference type="AlphaFoldDB" id="A0A1Y2LDF7"/>
<evidence type="ECO:0000313" key="4">
    <source>
        <dbReference type="Proteomes" id="UP000193396"/>
    </source>
</evidence>
<feature type="transmembrane region" description="Helical" evidence="2">
    <location>
        <begin position="369"/>
        <end position="387"/>
    </location>
</feature>
<feature type="region of interest" description="Disordered" evidence="1">
    <location>
        <begin position="921"/>
        <end position="962"/>
    </location>
</feature>
<feature type="transmembrane region" description="Helical" evidence="2">
    <location>
        <begin position="736"/>
        <end position="756"/>
    </location>
</feature>
<feature type="transmembrane region" description="Helical" evidence="2">
    <location>
        <begin position="892"/>
        <end position="912"/>
    </location>
</feature>
<dbReference type="Proteomes" id="UP000193396">
    <property type="component" value="Unassembled WGS sequence"/>
</dbReference>
<feature type="transmembrane region" description="Helical" evidence="2">
    <location>
        <begin position="518"/>
        <end position="540"/>
    </location>
</feature>
<feature type="compositionally biased region" description="Low complexity" evidence="1">
    <location>
        <begin position="59"/>
        <end position="73"/>
    </location>
</feature>
<feature type="transmembrane region" description="Helical" evidence="2">
    <location>
        <begin position="6"/>
        <end position="25"/>
    </location>
</feature>
<feature type="transmembrane region" description="Helical" evidence="2">
    <location>
        <begin position="466"/>
        <end position="485"/>
    </location>
</feature>
<feature type="transmembrane region" description="Helical" evidence="2">
    <location>
        <begin position="802"/>
        <end position="820"/>
    </location>
</feature>
<dbReference type="STRING" id="1293890.TALK_10740"/>
<feature type="transmembrane region" description="Helical" evidence="2">
    <location>
        <begin position="166"/>
        <end position="186"/>
    </location>
</feature>
<keyword evidence="2" id="KW-0812">Transmembrane</keyword>
<feature type="transmembrane region" description="Helical" evidence="2">
    <location>
        <begin position="707"/>
        <end position="724"/>
    </location>
</feature>
<feature type="region of interest" description="Disordered" evidence="1">
    <location>
        <begin position="54"/>
        <end position="110"/>
    </location>
</feature>
<evidence type="ECO:0008006" key="5">
    <source>
        <dbReference type="Google" id="ProtNLM"/>
    </source>
</evidence>
<feature type="transmembrane region" description="Helical" evidence="2">
    <location>
        <begin position="336"/>
        <end position="357"/>
    </location>
</feature>
<feature type="compositionally biased region" description="Polar residues" evidence="1">
    <location>
        <begin position="953"/>
        <end position="962"/>
    </location>
</feature>
<feature type="transmembrane region" description="Helical" evidence="2">
    <location>
        <begin position="639"/>
        <end position="656"/>
    </location>
</feature>